<proteinExistence type="predicted"/>
<evidence type="ECO:0000313" key="1">
    <source>
        <dbReference type="EMBL" id="CAI6337251.1"/>
    </source>
</evidence>
<name>A0A9W4XTP7_9PLEO</name>
<comment type="caution">
    <text evidence="1">The sequence shown here is derived from an EMBL/GenBank/DDBJ whole genome shotgun (WGS) entry which is preliminary data.</text>
</comment>
<dbReference type="AlphaFoldDB" id="A0A9W4XTP7"/>
<keyword evidence="2" id="KW-1185">Reference proteome</keyword>
<reference evidence="1" key="1">
    <citation type="submission" date="2023-01" db="EMBL/GenBank/DDBJ databases">
        <authorList>
            <person name="Van Ghelder C."/>
            <person name="Rancurel C."/>
        </authorList>
    </citation>
    <scope>NUCLEOTIDE SEQUENCE</scope>
    <source>
        <strain evidence="1">CNCM I-4278</strain>
    </source>
</reference>
<protein>
    <submittedName>
        <fullName evidence="1">Uncharacterized protein</fullName>
    </submittedName>
</protein>
<dbReference type="EMBL" id="CAOQHR010000007">
    <property type="protein sequence ID" value="CAI6337251.1"/>
    <property type="molecule type" value="Genomic_DNA"/>
</dbReference>
<dbReference type="Proteomes" id="UP001152607">
    <property type="component" value="Unassembled WGS sequence"/>
</dbReference>
<organism evidence="1 2">
    <name type="scientific">Periconia digitata</name>
    <dbReference type="NCBI Taxonomy" id="1303443"/>
    <lineage>
        <taxon>Eukaryota</taxon>
        <taxon>Fungi</taxon>
        <taxon>Dikarya</taxon>
        <taxon>Ascomycota</taxon>
        <taxon>Pezizomycotina</taxon>
        <taxon>Dothideomycetes</taxon>
        <taxon>Pleosporomycetidae</taxon>
        <taxon>Pleosporales</taxon>
        <taxon>Massarineae</taxon>
        <taxon>Periconiaceae</taxon>
        <taxon>Periconia</taxon>
    </lineage>
</organism>
<gene>
    <name evidence="1" type="ORF">PDIGIT_LOCUS10360</name>
</gene>
<evidence type="ECO:0000313" key="2">
    <source>
        <dbReference type="Proteomes" id="UP001152607"/>
    </source>
</evidence>
<sequence length="127" mass="14261">MDKLCVFAVFPYSSLMRRASFKGVTRDQVLDAIGFNAGTRKILPLLLRVTIWQRKQSSNSAVYTEEEFKYGKEVGIHSHIPGTLSAHRSTLYREKSELNEAGRAVDLPLREEMGDLGALFSVASLNR</sequence>
<accession>A0A9W4XTP7</accession>